<feature type="transmembrane region" description="Helical" evidence="1">
    <location>
        <begin position="99"/>
        <end position="120"/>
    </location>
</feature>
<evidence type="ECO:0000313" key="2">
    <source>
        <dbReference type="EMBL" id="SHJ46689.1"/>
    </source>
</evidence>
<proteinExistence type="predicted"/>
<evidence type="ECO:0000256" key="1">
    <source>
        <dbReference type="SAM" id="Phobius"/>
    </source>
</evidence>
<dbReference type="STRING" id="570521.SAMN04488508_10992"/>
<keyword evidence="3" id="KW-1185">Reference proteome</keyword>
<organism evidence="2 3">
    <name type="scientific">Aquimarina spongiae</name>
    <dbReference type="NCBI Taxonomy" id="570521"/>
    <lineage>
        <taxon>Bacteria</taxon>
        <taxon>Pseudomonadati</taxon>
        <taxon>Bacteroidota</taxon>
        <taxon>Flavobacteriia</taxon>
        <taxon>Flavobacteriales</taxon>
        <taxon>Flavobacteriaceae</taxon>
        <taxon>Aquimarina</taxon>
    </lineage>
</organism>
<keyword evidence="1" id="KW-1133">Transmembrane helix</keyword>
<reference evidence="3" key="1">
    <citation type="submission" date="2016-11" db="EMBL/GenBank/DDBJ databases">
        <authorList>
            <person name="Varghese N."/>
            <person name="Submissions S."/>
        </authorList>
    </citation>
    <scope>NUCLEOTIDE SEQUENCE [LARGE SCALE GENOMIC DNA]</scope>
    <source>
        <strain evidence="3">DSM 22623</strain>
    </source>
</reference>
<keyword evidence="1" id="KW-0472">Membrane</keyword>
<keyword evidence="1" id="KW-0812">Transmembrane</keyword>
<dbReference type="Proteomes" id="UP000184432">
    <property type="component" value="Unassembled WGS sequence"/>
</dbReference>
<protein>
    <recommendedName>
        <fullName evidence="4">DUF3021 domain-containing protein</fullName>
    </recommendedName>
</protein>
<dbReference type="AlphaFoldDB" id="A0A1M6JJ16"/>
<feature type="transmembrane region" description="Helical" evidence="1">
    <location>
        <begin position="72"/>
        <end position="93"/>
    </location>
</feature>
<accession>A0A1M6JJ16</accession>
<gene>
    <name evidence="2" type="ORF">SAMN04488508_10992</name>
</gene>
<sequence length="138" mass="15403">MNIKATLFCVLGIIWGTIALAMFTSFVQEILFNGAHYTNASTSIVIFSGFFTFLAAIAAGHVSRILGKTYTFIIPWMISNLIIMETVFLIFFGNTNDPIWYTVVGGCGLILGIWIGYHFLEIKDSFVTGSEYYSKEKV</sequence>
<evidence type="ECO:0008006" key="4">
    <source>
        <dbReference type="Google" id="ProtNLM"/>
    </source>
</evidence>
<feature type="transmembrane region" description="Helical" evidence="1">
    <location>
        <begin position="40"/>
        <end position="60"/>
    </location>
</feature>
<evidence type="ECO:0000313" key="3">
    <source>
        <dbReference type="Proteomes" id="UP000184432"/>
    </source>
</evidence>
<feature type="transmembrane region" description="Helical" evidence="1">
    <location>
        <begin position="7"/>
        <end position="28"/>
    </location>
</feature>
<dbReference type="EMBL" id="FQYP01000009">
    <property type="protein sequence ID" value="SHJ46689.1"/>
    <property type="molecule type" value="Genomic_DNA"/>
</dbReference>
<name>A0A1M6JJ16_9FLAO</name>
<dbReference type="OrthoDB" id="1442717at2"/>
<dbReference type="RefSeq" id="WP_073319864.1">
    <property type="nucleotide sequence ID" value="NZ_FQYP01000009.1"/>
</dbReference>